<evidence type="ECO:0000256" key="1">
    <source>
        <dbReference type="ARBA" id="ARBA00010587"/>
    </source>
</evidence>
<dbReference type="EMBL" id="JXSL01000030">
    <property type="protein sequence ID" value="KIL97477.1"/>
    <property type="molecule type" value="Genomic_DNA"/>
</dbReference>
<dbReference type="GO" id="GO:0046872">
    <property type="term" value="F:metal ion binding"/>
    <property type="evidence" value="ECO:0007669"/>
    <property type="project" value="UniProtKB-KW"/>
</dbReference>
<name>A0A0C2U7M9_PARME</name>
<proteinExistence type="inferred from homology"/>
<keyword evidence="5" id="KW-0675">Receptor</keyword>
<sequence>MDSDHRRLIDIINDFEASAQRGAGQVPDDNMRTTLRRLQQYARDHFAREEKMQGKAQYAGMAENRIQHVLLLDSLNDFIVKFSEGKLGPGKVATDKMTEFLRRWLVDHILKVDLKMKGQINLSR</sequence>
<reference evidence="5 6" key="1">
    <citation type="submission" date="2015-01" db="EMBL/GenBank/DDBJ databases">
        <title>Genome Sequence of Magnetospirillum magnetotacticum Strain MS-1.</title>
        <authorList>
            <person name="Marinov G.K."/>
            <person name="Smalley M.D."/>
            <person name="DeSalvo G."/>
        </authorList>
    </citation>
    <scope>NUCLEOTIDE SEQUENCE [LARGE SCALE GENOMIC DNA]</scope>
    <source>
        <strain evidence="5 6">MS-1</strain>
    </source>
</reference>
<dbReference type="InterPro" id="IPR012827">
    <property type="entry name" value="Hemerythrin_metal-bd"/>
</dbReference>
<evidence type="ECO:0000256" key="3">
    <source>
        <dbReference type="ARBA" id="ARBA00023004"/>
    </source>
</evidence>
<keyword evidence="2" id="KW-0479">Metal-binding</keyword>
<dbReference type="InterPro" id="IPR050669">
    <property type="entry name" value="Hemerythrin"/>
</dbReference>
<dbReference type="InterPro" id="IPR035938">
    <property type="entry name" value="Hemerythrin-like_sf"/>
</dbReference>
<organism evidence="5 6">
    <name type="scientific">Paramagnetospirillum magnetotacticum MS-1</name>
    <dbReference type="NCBI Taxonomy" id="272627"/>
    <lineage>
        <taxon>Bacteria</taxon>
        <taxon>Pseudomonadati</taxon>
        <taxon>Pseudomonadota</taxon>
        <taxon>Alphaproteobacteria</taxon>
        <taxon>Rhodospirillales</taxon>
        <taxon>Magnetospirillaceae</taxon>
        <taxon>Paramagnetospirillum</taxon>
    </lineage>
</organism>
<protein>
    <submittedName>
        <fullName evidence="5">Chemotaxis regulator-transmits chemoreceptor signals to flagelllar motor components CheY</fullName>
    </submittedName>
</protein>
<dbReference type="NCBIfam" id="TIGR02481">
    <property type="entry name" value="hemeryth_dom"/>
    <property type="match status" value="1"/>
</dbReference>
<dbReference type="SUPFAM" id="SSF47188">
    <property type="entry name" value="Hemerythrin-like"/>
    <property type="match status" value="1"/>
</dbReference>
<evidence type="ECO:0000313" key="6">
    <source>
        <dbReference type="Proteomes" id="UP000031971"/>
    </source>
</evidence>
<evidence type="ECO:0000313" key="5">
    <source>
        <dbReference type="EMBL" id="KIL97477.1"/>
    </source>
</evidence>
<comment type="similarity">
    <text evidence="1">Belongs to the hemerythrin family.</text>
</comment>
<evidence type="ECO:0000256" key="2">
    <source>
        <dbReference type="ARBA" id="ARBA00022723"/>
    </source>
</evidence>
<accession>A0A0C2U7M9</accession>
<dbReference type="Pfam" id="PF01814">
    <property type="entry name" value="Hemerythrin"/>
    <property type="match status" value="1"/>
</dbReference>
<dbReference type="Proteomes" id="UP000031971">
    <property type="component" value="Unassembled WGS sequence"/>
</dbReference>
<dbReference type="PANTHER" id="PTHR37164">
    <property type="entry name" value="BACTERIOHEMERYTHRIN"/>
    <property type="match status" value="1"/>
</dbReference>
<feature type="domain" description="Hemerythrin-like" evidence="4">
    <location>
        <begin position="1"/>
        <end position="118"/>
    </location>
</feature>
<dbReference type="AlphaFoldDB" id="A0A0C2U7M9"/>
<keyword evidence="6" id="KW-1185">Reference proteome</keyword>
<keyword evidence="3" id="KW-0408">Iron</keyword>
<gene>
    <name evidence="5" type="ORF">CCC_00538</name>
</gene>
<dbReference type="InterPro" id="IPR012312">
    <property type="entry name" value="Hemerythrin-like"/>
</dbReference>
<dbReference type="Gene3D" id="1.20.120.50">
    <property type="entry name" value="Hemerythrin-like"/>
    <property type="match status" value="1"/>
</dbReference>
<comment type="caution">
    <text evidence="5">The sequence shown here is derived from an EMBL/GenBank/DDBJ whole genome shotgun (WGS) entry which is preliminary data.</text>
</comment>
<dbReference type="CDD" id="cd12107">
    <property type="entry name" value="Hemerythrin"/>
    <property type="match status" value="1"/>
</dbReference>
<dbReference type="STRING" id="272627.CCC_00538"/>
<evidence type="ECO:0000259" key="4">
    <source>
        <dbReference type="Pfam" id="PF01814"/>
    </source>
</evidence>
<dbReference type="PANTHER" id="PTHR37164:SF1">
    <property type="entry name" value="BACTERIOHEMERYTHRIN"/>
    <property type="match status" value="1"/>
</dbReference>